<reference evidence="2" key="1">
    <citation type="journal article" date="2022" name="Mol. Ecol. Resour.">
        <title>The genomes of chicory, endive, great burdock and yacon provide insights into Asteraceae palaeo-polyploidization history and plant inulin production.</title>
        <authorList>
            <person name="Fan W."/>
            <person name="Wang S."/>
            <person name="Wang H."/>
            <person name="Wang A."/>
            <person name="Jiang F."/>
            <person name="Liu H."/>
            <person name="Zhao H."/>
            <person name="Xu D."/>
            <person name="Zhang Y."/>
        </authorList>
    </citation>
    <scope>NUCLEOTIDE SEQUENCE [LARGE SCALE GENOMIC DNA]</scope>
    <source>
        <strain evidence="2">cv. Yunnan</strain>
    </source>
</reference>
<keyword evidence="2" id="KW-1185">Reference proteome</keyword>
<protein>
    <submittedName>
        <fullName evidence="1">Uncharacterized protein</fullName>
    </submittedName>
</protein>
<gene>
    <name evidence="1" type="ORF">L1987_00347</name>
</gene>
<sequence length="98" mass="10883">MMVIMGVGFSSGDGNPDDEHIGGVMVFVPSGWYHLATSLSICMNTMKKKTSQGEDKNKELVCLFMSSPEKTKTKNKLIMSSLEDTRTKNEFTGDSLRR</sequence>
<name>A0ACB9K243_9ASTR</name>
<organism evidence="1 2">
    <name type="scientific">Smallanthus sonchifolius</name>
    <dbReference type="NCBI Taxonomy" id="185202"/>
    <lineage>
        <taxon>Eukaryota</taxon>
        <taxon>Viridiplantae</taxon>
        <taxon>Streptophyta</taxon>
        <taxon>Embryophyta</taxon>
        <taxon>Tracheophyta</taxon>
        <taxon>Spermatophyta</taxon>
        <taxon>Magnoliopsida</taxon>
        <taxon>eudicotyledons</taxon>
        <taxon>Gunneridae</taxon>
        <taxon>Pentapetalae</taxon>
        <taxon>asterids</taxon>
        <taxon>campanulids</taxon>
        <taxon>Asterales</taxon>
        <taxon>Asteraceae</taxon>
        <taxon>Asteroideae</taxon>
        <taxon>Heliantheae alliance</taxon>
        <taxon>Millerieae</taxon>
        <taxon>Smallanthus</taxon>
    </lineage>
</organism>
<proteinExistence type="predicted"/>
<evidence type="ECO:0000313" key="2">
    <source>
        <dbReference type="Proteomes" id="UP001056120"/>
    </source>
</evidence>
<reference evidence="1 2" key="2">
    <citation type="journal article" date="2022" name="Mol. Ecol. Resour.">
        <title>The genomes of chicory, endive, great burdock and yacon provide insights into Asteraceae paleo-polyploidization history and plant inulin production.</title>
        <authorList>
            <person name="Fan W."/>
            <person name="Wang S."/>
            <person name="Wang H."/>
            <person name="Wang A."/>
            <person name="Jiang F."/>
            <person name="Liu H."/>
            <person name="Zhao H."/>
            <person name="Xu D."/>
            <person name="Zhang Y."/>
        </authorList>
    </citation>
    <scope>NUCLEOTIDE SEQUENCE [LARGE SCALE GENOMIC DNA]</scope>
    <source>
        <strain evidence="2">cv. Yunnan</strain>
        <tissue evidence="1">Leaves</tissue>
    </source>
</reference>
<dbReference type="Proteomes" id="UP001056120">
    <property type="component" value="Linkage Group LG01"/>
</dbReference>
<accession>A0ACB9K243</accession>
<evidence type="ECO:0000313" key="1">
    <source>
        <dbReference type="EMBL" id="KAI3826301.1"/>
    </source>
</evidence>
<dbReference type="EMBL" id="CM042018">
    <property type="protein sequence ID" value="KAI3826301.1"/>
    <property type="molecule type" value="Genomic_DNA"/>
</dbReference>
<comment type="caution">
    <text evidence="1">The sequence shown here is derived from an EMBL/GenBank/DDBJ whole genome shotgun (WGS) entry which is preliminary data.</text>
</comment>